<dbReference type="Proteomes" id="UP001283341">
    <property type="component" value="Unassembled WGS sequence"/>
</dbReference>
<gene>
    <name evidence="2" type="ORF">B0H66DRAFT_606364</name>
</gene>
<dbReference type="PROSITE" id="PS51186">
    <property type="entry name" value="GNAT"/>
    <property type="match status" value="1"/>
</dbReference>
<dbReference type="EMBL" id="JAUEDM010000006">
    <property type="protein sequence ID" value="KAK3315482.1"/>
    <property type="molecule type" value="Genomic_DNA"/>
</dbReference>
<feature type="domain" description="N-acetyltransferase" evidence="1">
    <location>
        <begin position="60"/>
        <end position="261"/>
    </location>
</feature>
<dbReference type="CDD" id="cd04301">
    <property type="entry name" value="NAT_SF"/>
    <property type="match status" value="1"/>
</dbReference>
<dbReference type="Gene3D" id="3.40.630.30">
    <property type="match status" value="1"/>
</dbReference>
<proteinExistence type="predicted"/>
<name>A0AAE0M1B5_9PEZI</name>
<evidence type="ECO:0000313" key="2">
    <source>
        <dbReference type="EMBL" id="KAK3315482.1"/>
    </source>
</evidence>
<accession>A0AAE0M1B5</accession>
<keyword evidence="3" id="KW-1185">Reference proteome</keyword>
<dbReference type="AlphaFoldDB" id="A0AAE0M1B5"/>
<sequence length="261" mass="29616">MAPAIAAAPVIAVLEPTPSSRECIRKWDPRLKAHEQTHPDIPQTFRDAMEVRQKIFVEEQGVEQCNEFDWDDARSVHIVIYAKGLEVVKREVLDPETGAAVIMNHSETCSRQPIGTIRIVPPPHPPHPRKGEAYIGGDLISGEELKTKDSADNDSVNVDLTGDDGDHVNDRDKKVYAKFGRLAVLKEFRGRGIAGKLVRAAVDWTIENSEYCLVCVHAQDQPHVVRMWEHFRFKRDEAMGRWEEEGIPHVGMFMYPGLWYE</sequence>
<evidence type="ECO:0000313" key="3">
    <source>
        <dbReference type="Proteomes" id="UP001283341"/>
    </source>
</evidence>
<comment type="caution">
    <text evidence="2">The sequence shown here is derived from an EMBL/GenBank/DDBJ whole genome shotgun (WGS) entry which is preliminary data.</text>
</comment>
<dbReference type="SUPFAM" id="SSF55729">
    <property type="entry name" value="Acyl-CoA N-acyltransferases (Nat)"/>
    <property type="match status" value="1"/>
</dbReference>
<dbReference type="InterPro" id="IPR016181">
    <property type="entry name" value="Acyl_CoA_acyltransferase"/>
</dbReference>
<reference evidence="2" key="1">
    <citation type="journal article" date="2023" name="Mol. Phylogenet. Evol.">
        <title>Genome-scale phylogeny and comparative genomics of the fungal order Sordariales.</title>
        <authorList>
            <person name="Hensen N."/>
            <person name="Bonometti L."/>
            <person name="Westerberg I."/>
            <person name="Brannstrom I.O."/>
            <person name="Guillou S."/>
            <person name="Cros-Aarteil S."/>
            <person name="Calhoun S."/>
            <person name="Haridas S."/>
            <person name="Kuo A."/>
            <person name="Mondo S."/>
            <person name="Pangilinan J."/>
            <person name="Riley R."/>
            <person name="LaButti K."/>
            <person name="Andreopoulos B."/>
            <person name="Lipzen A."/>
            <person name="Chen C."/>
            <person name="Yan M."/>
            <person name="Daum C."/>
            <person name="Ng V."/>
            <person name="Clum A."/>
            <person name="Steindorff A."/>
            <person name="Ohm R.A."/>
            <person name="Martin F."/>
            <person name="Silar P."/>
            <person name="Natvig D.O."/>
            <person name="Lalanne C."/>
            <person name="Gautier V."/>
            <person name="Ament-Velasquez S.L."/>
            <person name="Kruys A."/>
            <person name="Hutchinson M.I."/>
            <person name="Powell A.J."/>
            <person name="Barry K."/>
            <person name="Miller A.N."/>
            <person name="Grigoriev I.V."/>
            <person name="Debuchy R."/>
            <person name="Gladieux P."/>
            <person name="Hiltunen Thoren M."/>
            <person name="Johannesson H."/>
        </authorList>
    </citation>
    <scope>NUCLEOTIDE SEQUENCE</scope>
    <source>
        <strain evidence="2">CBS 118394</strain>
    </source>
</reference>
<dbReference type="InterPro" id="IPR000182">
    <property type="entry name" value="GNAT_dom"/>
</dbReference>
<organism evidence="2 3">
    <name type="scientific">Apodospora peruviana</name>
    <dbReference type="NCBI Taxonomy" id="516989"/>
    <lineage>
        <taxon>Eukaryota</taxon>
        <taxon>Fungi</taxon>
        <taxon>Dikarya</taxon>
        <taxon>Ascomycota</taxon>
        <taxon>Pezizomycotina</taxon>
        <taxon>Sordariomycetes</taxon>
        <taxon>Sordariomycetidae</taxon>
        <taxon>Sordariales</taxon>
        <taxon>Lasiosphaeriaceae</taxon>
        <taxon>Apodospora</taxon>
    </lineage>
</organism>
<dbReference type="Pfam" id="PF13673">
    <property type="entry name" value="Acetyltransf_10"/>
    <property type="match status" value="1"/>
</dbReference>
<reference evidence="2" key="2">
    <citation type="submission" date="2023-06" db="EMBL/GenBank/DDBJ databases">
        <authorList>
            <consortium name="Lawrence Berkeley National Laboratory"/>
            <person name="Haridas S."/>
            <person name="Hensen N."/>
            <person name="Bonometti L."/>
            <person name="Westerberg I."/>
            <person name="Brannstrom I.O."/>
            <person name="Guillou S."/>
            <person name="Cros-Aarteil S."/>
            <person name="Calhoun S."/>
            <person name="Kuo A."/>
            <person name="Mondo S."/>
            <person name="Pangilinan J."/>
            <person name="Riley R."/>
            <person name="Labutti K."/>
            <person name="Andreopoulos B."/>
            <person name="Lipzen A."/>
            <person name="Chen C."/>
            <person name="Yanf M."/>
            <person name="Daum C."/>
            <person name="Ng V."/>
            <person name="Clum A."/>
            <person name="Steindorff A."/>
            <person name="Ohm R."/>
            <person name="Martin F."/>
            <person name="Silar P."/>
            <person name="Natvig D."/>
            <person name="Lalanne C."/>
            <person name="Gautier V."/>
            <person name="Ament-Velasquez S.L."/>
            <person name="Kruys A."/>
            <person name="Hutchinson M.I."/>
            <person name="Powell A.J."/>
            <person name="Barry K."/>
            <person name="Miller A.N."/>
            <person name="Grigoriev I.V."/>
            <person name="Debuchy R."/>
            <person name="Gladieux P."/>
            <person name="Thoren M.H."/>
            <person name="Johannesson H."/>
        </authorList>
    </citation>
    <scope>NUCLEOTIDE SEQUENCE</scope>
    <source>
        <strain evidence="2">CBS 118394</strain>
    </source>
</reference>
<evidence type="ECO:0000259" key="1">
    <source>
        <dbReference type="PROSITE" id="PS51186"/>
    </source>
</evidence>
<protein>
    <submittedName>
        <fullName evidence="2">Acyl-CoA N-acyltransferase</fullName>
    </submittedName>
</protein>
<dbReference type="GO" id="GO:0016747">
    <property type="term" value="F:acyltransferase activity, transferring groups other than amino-acyl groups"/>
    <property type="evidence" value="ECO:0007669"/>
    <property type="project" value="InterPro"/>
</dbReference>